<dbReference type="KEGG" id="jre:109005746"/>
<keyword evidence="1" id="KW-1185">Reference proteome</keyword>
<organism evidence="1 2">
    <name type="scientific">Juglans regia</name>
    <name type="common">English walnut</name>
    <dbReference type="NCBI Taxonomy" id="51240"/>
    <lineage>
        <taxon>Eukaryota</taxon>
        <taxon>Viridiplantae</taxon>
        <taxon>Streptophyta</taxon>
        <taxon>Embryophyta</taxon>
        <taxon>Tracheophyta</taxon>
        <taxon>Spermatophyta</taxon>
        <taxon>Magnoliopsida</taxon>
        <taxon>eudicotyledons</taxon>
        <taxon>Gunneridae</taxon>
        <taxon>Pentapetalae</taxon>
        <taxon>rosids</taxon>
        <taxon>fabids</taxon>
        <taxon>Fagales</taxon>
        <taxon>Juglandaceae</taxon>
        <taxon>Juglans</taxon>
    </lineage>
</organism>
<dbReference type="AlphaFoldDB" id="A0A2I4G8W0"/>
<dbReference type="RefSeq" id="XP_018840339.2">
    <property type="nucleotide sequence ID" value="XM_018984794.2"/>
</dbReference>
<evidence type="ECO:0000313" key="2">
    <source>
        <dbReference type="RefSeq" id="XP_018840339.2"/>
    </source>
</evidence>
<dbReference type="GeneID" id="109005746"/>
<sequence length="123" mass="13649">MKNALSCPTPQFLSSPLLCEMKRPKDDLPSSPPCFFVKSSSPLLCGSSFLSRKTRKAIRVRGVLRPGLRKRTHLEGQICATEMKLQCDEKRSFNGEAEAISESVLFSFNCYCGVVDSNVICNL</sequence>
<proteinExistence type="predicted"/>
<reference evidence="2" key="1">
    <citation type="submission" date="2025-08" db="UniProtKB">
        <authorList>
            <consortium name="RefSeq"/>
        </authorList>
    </citation>
    <scope>IDENTIFICATION</scope>
    <source>
        <tissue evidence="2">Leaves</tissue>
    </source>
</reference>
<accession>A0A2I4G8W0</accession>
<evidence type="ECO:0000313" key="1">
    <source>
        <dbReference type="Proteomes" id="UP000235220"/>
    </source>
</evidence>
<protein>
    <submittedName>
        <fullName evidence="2">Uncharacterized protein LOC109005746</fullName>
    </submittedName>
</protein>
<dbReference type="InParanoid" id="A0A2I4G8W0"/>
<name>A0A2I4G8W0_JUGRE</name>
<dbReference type="Proteomes" id="UP000235220">
    <property type="component" value="Chromosome 16"/>
</dbReference>
<gene>
    <name evidence="2" type="primary">LOC109005746</name>
</gene>